<dbReference type="InterPro" id="IPR011856">
    <property type="entry name" value="tRNA_endonuc-like_dom_sf"/>
</dbReference>
<gene>
    <name evidence="2" type="ORF">Pan44_36290</name>
</gene>
<dbReference type="InterPro" id="IPR007560">
    <property type="entry name" value="Restrct_endonuc_IV_Mrr"/>
</dbReference>
<dbReference type="InterPro" id="IPR052906">
    <property type="entry name" value="Type_IV_Methyl-Rstrct_Enzyme"/>
</dbReference>
<keyword evidence="2" id="KW-0378">Hydrolase</keyword>
<reference evidence="2 3" key="1">
    <citation type="submission" date="2019-02" db="EMBL/GenBank/DDBJ databases">
        <title>Deep-cultivation of Planctomycetes and their phenomic and genomic characterization uncovers novel biology.</title>
        <authorList>
            <person name="Wiegand S."/>
            <person name="Jogler M."/>
            <person name="Boedeker C."/>
            <person name="Pinto D."/>
            <person name="Vollmers J."/>
            <person name="Rivas-Marin E."/>
            <person name="Kohn T."/>
            <person name="Peeters S.H."/>
            <person name="Heuer A."/>
            <person name="Rast P."/>
            <person name="Oberbeckmann S."/>
            <person name="Bunk B."/>
            <person name="Jeske O."/>
            <person name="Meyerdierks A."/>
            <person name="Storesund J.E."/>
            <person name="Kallscheuer N."/>
            <person name="Luecker S."/>
            <person name="Lage O.M."/>
            <person name="Pohl T."/>
            <person name="Merkel B.J."/>
            <person name="Hornburger P."/>
            <person name="Mueller R.-W."/>
            <person name="Bruemmer F."/>
            <person name="Labrenz M."/>
            <person name="Spormann A.M."/>
            <person name="Op den Camp H."/>
            <person name="Overmann J."/>
            <person name="Amann R."/>
            <person name="Jetten M.S.M."/>
            <person name="Mascher T."/>
            <person name="Medema M.H."/>
            <person name="Devos D.P."/>
            <person name="Kaster A.-K."/>
            <person name="Ovreas L."/>
            <person name="Rohde M."/>
            <person name="Galperin M.Y."/>
            <person name="Jogler C."/>
        </authorList>
    </citation>
    <scope>NUCLEOTIDE SEQUENCE [LARGE SCALE GENOMIC DNA]</scope>
    <source>
        <strain evidence="2 3">Pan44</strain>
    </source>
</reference>
<keyword evidence="2" id="KW-0540">Nuclease</keyword>
<protein>
    <submittedName>
        <fullName evidence="2">Restriction endonuclease</fullName>
    </submittedName>
</protein>
<feature type="domain" description="Restriction endonuclease type IV Mrr" evidence="1">
    <location>
        <begin position="203"/>
        <end position="320"/>
    </location>
</feature>
<proteinExistence type="predicted"/>
<dbReference type="InParanoid" id="A0A517SHI4"/>
<dbReference type="GO" id="GO:0009307">
    <property type="term" value="P:DNA restriction-modification system"/>
    <property type="evidence" value="ECO:0007669"/>
    <property type="project" value="InterPro"/>
</dbReference>
<dbReference type="KEGG" id="ccos:Pan44_36290"/>
<accession>A0A517SHI4</accession>
<dbReference type="PANTHER" id="PTHR30015:SF7">
    <property type="entry name" value="TYPE IV METHYL-DIRECTED RESTRICTION ENZYME ECOKMRR"/>
    <property type="match status" value="1"/>
</dbReference>
<evidence type="ECO:0000259" key="1">
    <source>
        <dbReference type="Pfam" id="PF04471"/>
    </source>
</evidence>
<dbReference type="GO" id="GO:0003677">
    <property type="term" value="F:DNA binding"/>
    <property type="evidence" value="ECO:0007669"/>
    <property type="project" value="InterPro"/>
</dbReference>
<evidence type="ECO:0000313" key="3">
    <source>
        <dbReference type="Proteomes" id="UP000315700"/>
    </source>
</evidence>
<dbReference type="Gene3D" id="3.40.1350.10">
    <property type="match status" value="1"/>
</dbReference>
<dbReference type="EMBL" id="CP036271">
    <property type="protein sequence ID" value="QDT55584.1"/>
    <property type="molecule type" value="Genomic_DNA"/>
</dbReference>
<dbReference type="PANTHER" id="PTHR30015">
    <property type="entry name" value="MRR RESTRICTION SYSTEM PROTEIN"/>
    <property type="match status" value="1"/>
</dbReference>
<dbReference type="InterPro" id="IPR011335">
    <property type="entry name" value="Restrct_endonuc-II-like"/>
</dbReference>
<keyword evidence="2" id="KW-0255">Endonuclease</keyword>
<sequence>MHVTRVRQYFLDTIVELTGIKAGVGVTVPKAVSLLKKRTESNVTPWWSGDPLDVIRLEGGEVESGLVLLLHRVGAISEPLDSIGLLIRFVRAHLHRLGKVEDEPDFRLPTGYLAVQDLSALLNGMSEEPTEHVRGLTLLPEWQDIKRAFAIRNVMDRLPTSKSWNGIVQLDDLFESEAAPADPETYFDQRFIDYLNAQGEDLNRIHWRQFEYLVAEYYKRLGYRIKIGPGRGDDGVDIILEKDRVFAGPEVILIQCKRYSGTNEVKINEVKALWADVNVRAAASGLIATTTRLARNSREYCDARHHRLKRAERENIVQMLREMADVMSSPSGGAR</sequence>
<dbReference type="Proteomes" id="UP000315700">
    <property type="component" value="Chromosome"/>
</dbReference>
<dbReference type="RefSeq" id="WP_197453419.1">
    <property type="nucleotide sequence ID" value="NZ_CP036271.1"/>
</dbReference>
<dbReference type="AlphaFoldDB" id="A0A517SHI4"/>
<keyword evidence="3" id="KW-1185">Reference proteome</keyword>
<organism evidence="2 3">
    <name type="scientific">Caulifigura coniformis</name>
    <dbReference type="NCBI Taxonomy" id="2527983"/>
    <lineage>
        <taxon>Bacteria</taxon>
        <taxon>Pseudomonadati</taxon>
        <taxon>Planctomycetota</taxon>
        <taxon>Planctomycetia</taxon>
        <taxon>Planctomycetales</taxon>
        <taxon>Planctomycetaceae</taxon>
        <taxon>Caulifigura</taxon>
    </lineage>
</organism>
<dbReference type="Pfam" id="PF04471">
    <property type="entry name" value="Mrr_cat"/>
    <property type="match status" value="1"/>
</dbReference>
<evidence type="ECO:0000313" key="2">
    <source>
        <dbReference type="EMBL" id="QDT55584.1"/>
    </source>
</evidence>
<dbReference type="GO" id="GO:0015666">
    <property type="term" value="F:restriction endodeoxyribonuclease activity"/>
    <property type="evidence" value="ECO:0007669"/>
    <property type="project" value="TreeGrafter"/>
</dbReference>
<name>A0A517SHI4_9PLAN</name>
<dbReference type="SUPFAM" id="SSF52980">
    <property type="entry name" value="Restriction endonuclease-like"/>
    <property type="match status" value="1"/>
</dbReference>